<reference evidence="5 6" key="1">
    <citation type="submission" date="2016-01" db="EMBL/GenBank/DDBJ databases">
        <authorList>
            <person name="Mitreva M."/>
            <person name="Pepin K.H."/>
            <person name="Mihindukulasuriya K.A."/>
            <person name="Fulton R."/>
            <person name="Fronick C."/>
            <person name="O'Laughlin M."/>
            <person name="Miner T."/>
            <person name="Herter B."/>
            <person name="Rosa B.A."/>
            <person name="Cordes M."/>
            <person name="Tomlinson C."/>
            <person name="Wollam A."/>
            <person name="Palsikar V.B."/>
            <person name="Mardis E.R."/>
            <person name="Wilson R.K."/>
        </authorList>
    </citation>
    <scope>NUCLEOTIDE SEQUENCE [LARGE SCALE GENOMIC DNA]</scope>
    <source>
        <strain evidence="5 6">MJR7738</strain>
    </source>
</reference>
<evidence type="ECO:0000256" key="3">
    <source>
        <dbReference type="ARBA" id="ARBA00022840"/>
    </source>
</evidence>
<dbReference type="SUPFAM" id="SSF52540">
    <property type="entry name" value="P-loop containing nucleoside triphosphate hydrolases"/>
    <property type="match status" value="1"/>
</dbReference>
<dbReference type="InterPro" id="IPR003439">
    <property type="entry name" value="ABC_transporter-like_ATP-bd"/>
</dbReference>
<dbReference type="InterPro" id="IPR027417">
    <property type="entry name" value="P-loop_NTPase"/>
</dbReference>
<evidence type="ECO:0000313" key="5">
    <source>
        <dbReference type="EMBL" id="KXA37513.1"/>
    </source>
</evidence>
<proteinExistence type="predicted"/>
<name>A0ABD4EEP5_STALU</name>
<dbReference type="InterPro" id="IPR017871">
    <property type="entry name" value="ABC_transporter-like_CS"/>
</dbReference>
<dbReference type="PANTHER" id="PTHR42711:SF17">
    <property type="entry name" value="ABC TRANSPORTER ATP-BINDING PROTEIN"/>
    <property type="match status" value="1"/>
</dbReference>
<dbReference type="CDD" id="cd03230">
    <property type="entry name" value="ABC_DR_subfamily_A"/>
    <property type="match status" value="1"/>
</dbReference>
<dbReference type="PROSITE" id="PS50893">
    <property type="entry name" value="ABC_TRANSPORTER_2"/>
    <property type="match status" value="1"/>
</dbReference>
<evidence type="ECO:0000256" key="2">
    <source>
        <dbReference type="ARBA" id="ARBA00022741"/>
    </source>
</evidence>
<dbReference type="Gene3D" id="3.40.50.300">
    <property type="entry name" value="P-loop containing nucleotide triphosphate hydrolases"/>
    <property type="match status" value="1"/>
</dbReference>
<evidence type="ECO:0000313" key="6">
    <source>
        <dbReference type="Proteomes" id="UP000070063"/>
    </source>
</evidence>
<protein>
    <submittedName>
        <fullName evidence="5">ABC transporter, ATP-binding protein</fullName>
    </submittedName>
</protein>
<dbReference type="Pfam" id="PF00005">
    <property type="entry name" value="ABC_tran"/>
    <property type="match status" value="1"/>
</dbReference>
<dbReference type="PANTHER" id="PTHR42711">
    <property type="entry name" value="ABC TRANSPORTER ATP-BINDING PROTEIN"/>
    <property type="match status" value="1"/>
</dbReference>
<sequence length="290" mass="33309">MIEVKGIKKQFGKKLVLNDINLKIQNGKCTAFIGKNGAGKSTLIDIIIGNLTPNEGQIIDKSELLDPSKMAILFQKTQFPKMIKVKELFYLHHALYPQAMSLKAFKALTLFDDAQLNQMANKLSGGQQRLLDFALALVGHPQLLILDEPTAAMDIETREYFWQVIQHLKDQGTTILYTSHYIEEVERMADHIVLLKNGVIQMNDTLSQIRQQDAMTFIYIPKKYQKQLHINEKIQETKQQHIIKICTKDVSRTLQDLQQQQVNLNEIEIHKASLLEIMFKDNHSKEVETL</sequence>
<keyword evidence="1" id="KW-0813">Transport</keyword>
<comment type="caution">
    <text evidence="5">The sequence shown here is derived from an EMBL/GenBank/DDBJ whole genome shotgun (WGS) entry which is preliminary data.</text>
</comment>
<evidence type="ECO:0000256" key="1">
    <source>
        <dbReference type="ARBA" id="ARBA00022448"/>
    </source>
</evidence>
<keyword evidence="2" id="KW-0547">Nucleotide-binding</keyword>
<dbReference type="AlphaFoldDB" id="A0ABD4EEP5"/>
<dbReference type="InterPro" id="IPR003593">
    <property type="entry name" value="AAA+_ATPase"/>
</dbReference>
<dbReference type="PROSITE" id="PS00211">
    <property type="entry name" value="ABC_TRANSPORTER_1"/>
    <property type="match status" value="1"/>
</dbReference>
<dbReference type="RefSeq" id="WP_002459229.1">
    <property type="nucleotide sequence ID" value="NZ_CP014023.2"/>
</dbReference>
<gene>
    <name evidence="5" type="ORF">HMPREF3225_01686</name>
</gene>
<feature type="domain" description="ABC transporter" evidence="4">
    <location>
        <begin position="2"/>
        <end position="222"/>
    </location>
</feature>
<dbReference type="EMBL" id="LRQI01000074">
    <property type="protein sequence ID" value="KXA37513.1"/>
    <property type="molecule type" value="Genomic_DNA"/>
</dbReference>
<dbReference type="Proteomes" id="UP000070063">
    <property type="component" value="Unassembled WGS sequence"/>
</dbReference>
<evidence type="ECO:0000259" key="4">
    <source>
        <dbReference type="PROSITE" id="PS50893"/>
    </source>
</evidence>
<dbReference type="SMART" id="SM00382">
    <property type="entry name" value="AAA"/>
    <property type="match status" value="1"/>
</dbReference>
<dbReference type="InterPro" id="IPR050763">
    <property type="entry name" value="ABC_transporter_ATP-binding"/>
</dbReference>
<dbReference type="GO" id="GO:0005524">
    <property type="term" value="F:ATP binding"/>
    <property type="evidence" value="ECO:0007669"/>
    <property type="project" value="UniProtKB-KW"/>
</dbReference>
<organism evidence="5 6">
    <name type="scientific">Staphylococcus lugdunensis</name>
    <dbReference type="NCBI Taxonomy" id="28035"/>
    <lineage>
        <taxon>Bacteria</taxon>
        <taxon>Bacillati</taxon>
        <taxon>Bacillota</taxon>
        <taxon>Bacilli</taxon>
        <taxon>Bacillales</taxon>
        <taxon>Staphylococcaceae</taxon>
        <taxon>Staphylococcus</taxon>
    </lineage>
</organism>
<keyword evidence="3 5" id="KW-0067">ATP-binding</keyword>
<accession>A0ABD4EEP5</accession>